<dbReference type="PANTHER" id="PTHR10434">
    <property type="entry name" value="1-ACYL-SN-GLYCEROL-3-PHOSPHATE ACYLTRANSFERASE"/>
    <property type="match status" value="1"/>
</dbReference>
<dbReference type="CDD" id="cd07989">
    <property type="entry name" value="LPLAT_AGPAT-like"/>
    <property type="match status" value="1"/>
</dbReference>
<evidence type="ECO:0000256" key="6">
    <source>
        <dbReference type="SAM" id="Phobius"/>
    </source>
</evidence>
<feature type="transmembrane region" description="Helical" evidence="6">
    <location>
        <begin position="36"/>
        <end position="61"/>
    </location>
</feature>
<evidence type="ECO:0000313" key="9">
    <source>
        <dbReference type="Proteomes" id="UP000799766"/>
    </source>
</evidence>
<dbReference type="SMART" id="SM00563">
    <property type="entry name" value="PlsC"/>
    <property type="match status" value="1"/>
</dbReference>
<comment type="similarity">
    <text evidence="1 4">Belongs to the 1-acyl-sn-glycerol-3-phosphate acyltransferase family.</text>
</comment>
<comment type="domain">
    <text evidence="4">The HXXXXD motif is essential for acyltransferase activity and may constitute the binding site for the phosphate moiety of the glycerol-3-phosphate.</text>
</comment>
<dbReference type="Proteomes" id="UP000799766">
    <property type="component" value="Unassembled WGS sequence"/>
</dbReference>
<dbReference type="InterPro" id="IPR004552">
    <property type="entry name" value="AGP_acyltrans"/>
</dbReference>
<keyword evidence="2 4" id="KW-0808">Transferase</keyword>
<keyword evidence="6" id="KW-0472">Membrane</keyword>
<feature type="compositionally biased region" description="Pro residues" evidence="5">
    <location>
        <begin position="347"/>
        <end position="358"/>
    </location>
</feature>
<evidence type="ECO:0000256" key="2">
    <source>
        <dbReference type="ARBA" id="ARBA00022679"/>
    </source>
</evidence>
<keyword evidence="6" id="KW-1133">Transmembrane helix</keyword>
<keyword evidence="4" id="KW-0594">Phospholipid biosynthesis</keyword>
<accession>A0A6A6NQ57</accession>
<protein>
    <recommendedName>
        <fullName evidence="4">1-acyl-sn-glycerol-3-phosphate acyltransferase</fullName>
        <ecNumber evidence="4">2.3.1.51</ecNumber>
    </recommendedName>
</protein>
<sequence>MLRALLWTLTPFAFLSLLCALLYALAALAGSRLLGFAARGLASALALTACACYGVVASVVLRVLGYGGLGQWTTARAYKWTMRWVAGVEFVVEDEGKRAWEEREDRRRRGRSGEGEEKVGGRLDGAAEGEEVVYGRRGYLGTRPAVFVGNHQTELDVLLLACIFPPYCSVTSKKSLKYWPFLGWFMTASKTVFIDRANRTSAVAAFDGAAEQMRRERQSVFIFPEGTRSYAETPMLLPFKKGAFHLAVQAQVPVVPVVAANYSHILNMKKRVFNPGGIRTKVLRPIPTTGMTAADVPALAERVRDLMLRELVALSAHPEPNGAASKKEEKGEEEEGEDDSVGGGGALPPPPPQQQQPR</sequence>
<keyword evidence="6" id="KW-0812">Transmembrane</keyword>
<comment type="catalytic activity">
    <reaction evidence="4">
        <text>a 1-acyl-sn-glycero-3-phosphate + an acyl-CoA = a 1,2-diacyl-sn-glycero-3-phosphate + CoA</text>
        <dbReference type="Rhea" id="RHEA:19709"/>
        <dbReference type="ChEBI" id="CHEBI:57287"/>
        <dbReference type="ChEBI" id="CHEBI:57970"/>
        <dbReference type="ChEBI" id="CHEBI:58342"/>
        <dbReference type="ChEBI" id="CHEBI:58608"/>
        <dbReference type="EC" id="2.3.1.51"/>
    </reaction>
</comment>
<evidence type="ECO:0000256" key="4">
    <source>
        <dbReference type="RuleBase" id="RU361267"/>
    </source>
</evidence>
<feature type="compositionally biased region" description="Acidic residues" evidence="5">
    <location>
        <begin position="331"/>
        <end position="340"/>
    </location>
</feature>
<reference evidence="8" key="1">
    <citation type="journal article" date="2020" name="Stud. Mycol.">
        <title>101 Dothideomycetes genomes: a test case for predicting lifestyles and emergence of pathogens.</title>
        <authorList>
            <person name="Haridas S."/>
            <person name="Albert R."/>
            <person name="Binder M."/>
            <person name="Bloem J."/>
            <person name="Labutti K."/>
            <person name="Salamov A."/>
            <person name="Andreopoulos B."/>
            <person name="Baker S."/>
            <person name="Barry K."/>
            <person name="Bills G."/>
            <person name="Bluhm B."/>
            <person name="Cannon C."/>
            <person name="Castanera R."/>
            <person name="Culley D."/>
            <person name="Daum C."/>
            <person name="Ezra D."/>
            <person name="Gonzalez J."/>
            <person name="Henrissat B."/>
            <person name="Kuo A."/>
            <person name="Liang C."/>
            <person name="Lipzen A."/>
            <person name="Lutzoni F."/>
            <person name="Magnuson J."/>
            <person name="Mondo S."/>
            <person name="Nolan M."/>
            <person name="Ohm R."/>
            <person name="Pangilinan J."/>
            <person name="Park H.-J."/>
            <person name="Ramirez L."/>
            <person name="Alfaro M."/>
            <person name="Sun H."/>
            <person name="Tritt A."/>
            <person name="Yoshinaga Y."/>
            <person name="Zwiers L.-H."/>
            <person name="Turgeon B."/>
            <person name="Goodwin S."/>
            <person name="Spatafora J."/>
            <person name="Crous P."/>
            <person name="Grigoriev I."/>
        </authorList>
    </citation>
    <scope>NUCLEOTIDE SEQUENCE</scope>
    <source>
        <strain evidence="8">ATCC 16933</strain>
    </source>
</reference>
<feature type="region of interest" description="Disordered" evidence="5">
    <location>
        <begin position="314"/>
        <end position="358"/>
    </location>
</feature>
<proteinExistence type="inferred from homology"/>
<keyword evidence="4" id="KW-0444">Lipid biosynthesis</keyword>
<evidence type="ECO:0000256" key="1">
    <source>
        <dbReference type="ARBA" id="ARBA00008655"/>
    </source>
</evidence>
<evidence type="ECO:0000259" key="7">
    <source>
        <dbReference type="SMART" id="SM00563"/>
    </source>
</evidence>
<dbReference type="SUPFAM" id="SSF69593">
    <property type="entry name" value="Glycerol-3-phosphate (1)-acyltransferase"/>
    <property type="match status" value="1"/>
</dbReference>
<feature type="domain" description="Phospholipid/glycerol acyltransferase" evidence="7">
    <location>
        <begin position="145"/>
        <end position="262"/>
    </location>
</feature>
<dbReference type="GO" id="GO:0006654">
    <property type="term" value="P:phosphatidic acid biosynthetic process"/>
    <property type="evidence" value="ECO:0007669"/>
    <property type="project" value="TreeGrafter"/>
</dbReference>
<dbReference type="AlphaFoldDB" id="A0A6A6NQ57"/>
<dbReference type="PANTHER" id="PTHR10434:SF11">
    <property type="entry name" value="1-ACYL-SN-GLYCEROL-3-PHOSPHATE ACYLTRANSFERASE"/>
    <property type="match status" value="1"/>
</dbReference>
<dbReference type="GO" id="GO:0005783">
    <property type="term" value="C:endoplasmic reticulum"/>
    <property type="evidence" value="ECO:0007669"/>
    <property type="project" value="TreeGrafter"/>
</dbReference>
<dbReference type="EMBL" id="MU001694">
    <property type="protein sequence ID" value="KAF2453905.1"/>
    <property type="molecule type" value="Genomic_DNA"/>
</dbReference>
<gene>
    <name evidence="8" type="ORF">BDY21DRAFT_366627</name>
</gene>
<keyword evidence="4" id="KW-1208">Phospholipid metabolism</keyword>
<evidence type="ECO:0000256" key="5">
    <source>
        <dbReference type="SAM" id="MobiDB-lite"/>
    </source>
</evidence>
<organism evidence="8 9">
    <name type="scientific">Lineolata rhizophorae</name>
    <dbReference type="NCBI Taxonomy" id="578093"/>
    <lineage>
        <taxon>Eukaryota</taxon>
        <taxon>Fungi</taxon>
        <taxon>Dikarya</taxon>
        <taxon>Ascomycota</taxon>
        <taxon>Pezizomycotina</taxon>
        <taxon>Dothideomycetes</taxon>
        <taxon>Dothideomycetes incertae sedis</taxon>
        <taxon>Lineolatales</taxon>
        <taxon>Lineolataceae</taxon>
        <taxon>Lineolata</taxon>
    </lineage>
</organism>
<dbReference type="GO" id="GO:0003841">
    <property type="term" value="F:1-acylglycerol-3-phosphate O-acyltransferase activity"/>
    <property type="evidence" value="ECO:0007669"/>
    <property type="project" value="UniProtKB-UniRule"/>
</dbReference>
<dbReference type="InterPro" id="IPR002123">
    <property type="entry name" value="Plipid/glycerol_acylTrfase"/>
</dbReference>
<feature type="region of interest" description="Disordered" evidence="5">
    <location>
        <begin position="102"/>
        <end position="121"/>
    </location>
</feature>
<dbReference type="OrthoDB" id="202234at2759"/>
<dbReference type="GO" id="GO:0016020">
    <property type="term" value="C:membrane"/>
    <property type="evidence" value="ECO:0007669"/>
    <property type="project" value="InterPro"/>
</dbReference>
<evidence type="ECO:0000256" key="3">
    <source>
        <dbReference type="ARBA" id="ARBA00023315"/>
    </source>
</evidence>
<dbReference type="NCBIfam" id="TIGR00530">
    <property type="entry name" value="AGP_acyltrn"/>
    <property type="match status" value="1"/>
</dbReference>
<evidence type="ECO:0000313" key="8">
    <source>
        <dbReference type="EMBL" id="KAF2453905.1"/>
    </source>
</evidence>
<keyword evidence="3 4" id="KW-0012">Acyltransferase</keyword>
<keyword evidence="9" id="KW-1185">Reference proteome</keyword>
<dbReference type="Pfam" id="PF01553">
    <property type="entry name" value="Acyltransferase"/>
    <property type="match status" value="1"/>
</dbReference>
<name>A0A6A6NQ57_9PEZI</name>
<dbReference type="EC" id="2.3.1.51" evidence="4"/>
<keyword evidence="4" id="KW-0443">Lipid metabolism</keyword>